<dbReference type="Gene3D" id="3.50.50.60">
    <property type="entry name" value="FAD/NAD(P)-binding domain"/>
    <property type="match status" value="2"/>
</dbReference>
<dbReference type="Pfam" id="PF01266">
    <property type="entry name" value="DAO"/>
    <property type="match status" value="1"/>
</dbReference>
<proteinExistence type="predicted"/>
<gene>
    <name evidence="5" type="primary">LOC120267086</name>
</gene>
<organism evidence="4 5">
    <name type="scientific">Dioscorea cayennensis subsp. rotundata</name>
    <name type="common">White Guinea yam</name>
    <name type="synonym">Dioscorea rotundata</name>
    <dbReference type="NCBI Taxonomy" id="55577"/>
    <lineage>
        <taxon>Eukaryota</taxon>
        <taxon>Viridiplantae</taxon>
        <taxon>Streptophyta</taxon>
        <taxon>Embryophyta</taxon>
        <taxon>Tracheophyta</taxon>
        <taxon>Spermatophyta</taxon>
        <taxon>Magnoliopsida</taxon>
        <taxon>Liliopsida</taxon>
        <taxon>Dioscoreales</taxon>
        <taxon>Dioscoreaceae</taxon>
        <taxon>Dioscorea</taxon>
    </lineage>
</organism>
<dbReference type="FunFam" id="3.50.50.60:FF:000360">
    <property type="entry name" value="FAD-dependent oxidoreductase family protein"/>
    <property type="match status" value="1"/>
</dbReference>
<dbReference type="GO" id="GO:0005737">
    <property type="term" value="C:cytoplasm"/>
    <property type="evidence" value="ECO:0007669"/>
    <property type="project" value="TreeGrafter"/>
</dbReference>
<dbReference type="AlphaFoldDB" id="A0AB40BTF3"/>
<protein>
    <submittedName>
        <fullName evidence="5">Oxidoreductase TDA3</fullName>
    </submittedName>
</protein>
<dbReference type="InterPro" id="IPR006076">
    <property type="entry name" value="FAD-dep_OxRdtase"/>
</dbReference>
<keyword evidence="4" id="KW-1185">Reference proteome</keyword>
<reference evidence="5" key="1">
    <citation type="submission" date="2025-08" db="UniProtKB">
        <authorList>
            <consortium name="RefSeq"/>
        </authorList>
    </citation>
    <scope>IDENTIFICATION</scope>
</reference>
<dbReference type="SUPFAM" id="SSF51905">
    <property type="entry name" value="FAD/NAD(P)-binding domain"/>
    <property type="match status" value="1"/>
</dbReference>
<dbReference type="PANTHER" id="PTHR13847:SF150">
    <property type="entry name" value="OXIDOREDUCTASE TDA3-RELATED"/>
    <property type="match status" value="1"/>
</dbReference>
<accession>A0AB40BTF3</accession>
<evidence type="ECO:0000313" key="4">
    <source>
        <dbReference type="Proteomes" id="UP001515500"/>
    </source>
</evidence>
<dbReference type="FunFam" id="3.30.9.10:FF:000033">
    <property type="entry name" value="Putative oxidoreductase C1F5.03c"/>
    <property type="match status" value="1"/>
</dbReference>
<name>A0AB40BTF3_DIOCR</name>
<feature type="region of interest" description="Disordered" evidence="2">
    <location>
        <begin position="113"/>
        <end position="137"/>
    </location>
</feature>
<keyword evidence="1" id="KW-0560">Oxidoreductase</keyword>
<dbReference type="InterPro" id="IPR036188">
    <property type="entry name" value="FAD/NAD-bd_sf"/>
</dbReference>
<dbReference type="GeneID" id="120267086"/>
<feature type="domain" description="FAD dependent oxidoreductase" evidence="3">
    <location>
        <begin position="16"/>
        <end position="359"/>
    </location>
</feature>
<evidence type="ECO:0000256" key="2">
    <source>
        <dbReference type="SAM" id="MobiDB-lite"/>
    </source>
</evidence>
<dbReference type="PANTHER" id="PTHR13847">
    <property type="entry name" value="SARCOSINE DEHYDROGENASE-RELATED"/>
    <property type="match status" value="1"/>
</dbReference>
<dbReference type="RefSeq" id="XP_039130717.1">
    <property type="nucleotide sequence ID" value="XM_039274783.1"/>
</dbReference>
<evidence type="ECO:0000313" key="5">
    <source>
        <dbReference type="RefSeq" id="XP_039130717.1"/>
    </source>
</evidence>
<evidence type="ECO:0000259" key="3">
    <source>
        <dbReference type="Pfam" id="PF01266"/>
    </source>
</evidence>
<dbReference type="Gene3D" id="3.30.9.10">
    <property type="entry name" value="D-Amino Acid Oxidase, subunit A, domain 2"/>
    <property type="match status" value="1"/>
</dbReference>
<dbReference type="GO" id="GO:0016491">
    <property type="term" value="F:oxidoreductase activity"/>
    <property type="evidence" value="ECO:0007669"/>
    <property type="project" value="UniProtKB-KW"/>
</dbReference>
<evidence type="ECO:0000256" key="1">
    <source>
        <dbReference type="ARBA" id="ARBA00023002"/>
    </source>
</evidence>
<dbReference type="Proteomes" id="UP001515500">
    <property type="component" value="Chromosome 8"/>
</dbReference>
<sequence length="386" mass="40307">MATPPSAVIAAAPPHIVICGGGVIGACTAYYLSTKSSSSPAAHITIIERSSIACGASGKAGGFLALDWCAPPLSHLAHASFLLHRSLSASLSGPLSYGYRPLHALSLSIHPEPHSSPPSRSLPPWIDSSNAGSPRTIGTPETTAQVHPQLFTQTLISASSAEVLIGEVTRIEVIEGRVTGVILKDGREIPADAVVLALGPWSSRSSIVSSLFGISVLKAHSIVVRPREADAITPHALFLSYQDSPAAPTLDPEVYPRPTGEVYICGMTQEVEVPEDPVTIVPDPVSIRMLHKIAGNVSSHLKDGEAEVVAEQACFLPCSDDGLPVIGEVPGVERCYVGTGHSCWGILNGPATGAALAELILEGRATTVDLKPFSPARFLRGRKVSS</sequence>